<dbReference type="GO" id="GO:0051603">
    <property type="term" value="P:proteolysis involved in protein catabolic process"/>
    <property type="evidence" value="ECO:0007669"/>
    <property type="project" value="InterPro"/>
</dbReference>
<dbReference type="InterPro" id="IPR001353">
    <property type="entry name" value="Proteasome_sua/b"/>
</dbReference>
<sequence length="315" mass="34032">MRAIITTSLIFIAAVSICTAQQRSDPTKFNGGSILAMAGRNSVAIAIDSRFGLGMQTISTAAPSSSNDDDADNSNNNGNPRILLLPNSNTLLAWTGLYGDGLGFADEISVLLASKVRRAGGMRFDGTTTRKTMNPKAIAMLMSHLLYRRRNAPYYVEPVIVGLETVLVEEDCLVEMETVKSLQSIAATTTTNEVESAPLSVSIKPDTKIQCKTKTIQRPYLMYSDMLGAQSTSHSFVCSGVASRSLHGTAEALWRPNLEGEELVEICGRAFVSALERDCYSGYGAVVYLIQATENDDGNESDVCIVEYVLSSRND</sequence>
<feature type="signal peptide" evidence="1">
    <location>
        <begin position="1"/>
        <end position="20"/>
    </location>
</feature>
<dbReference type="PANTHER" id="PTHR32194:SF10">
    <property type="entry name" value="PROTEASOME SUBUNIT BETA TYPE-3"/>
    <property type="match status" value="1"/>
</dbReference>
<dbReference type="EMBL" id="JATAAI010000011">
    <property type="protein sequence ID" value="KAK1742348.1"/>
    <property type="molecule type" value="Genomic_DNA"/>
</dbReference>
<organism evidence="2 3">
    <name type="scientific">Skeletonema marinoi</name>
    <dbReference type="NCBI Taxonomy" id="267567"/>
    <lineage>
        <taxon>Eukaryota</taxon>
        <taxon>Sar</taxon>
        <taxon>Stramenopiles</taxon>
        <taxon>Ochrophyta</taxon>
        <taxon>Bacillariophyta</taxon>
        <taxon>Coscinodiscophyceae</taxon>
        <taxon>Thalassiosirophycidae</taxon>
        <taxon>Thalassiosirales</taxon>
        <taxon>Skeletonemataceae</taxon>
        <taxon>Skeletonema</taxon>
        <taxon>Skeletonema marinoi-dohrnii complex</taxon>
    </lineage>
</organism>
<dbReference type="GO" id="GO:0005839">
    <property type="term" value="C:proteasome core complex"/>
    <property type="evidence" value="ECO:0007669"/>
    <property type="project" value="InterPro"/>
</dbReference>
<reference evidence="2" key="1">
    <citation type="submission" date="2023-06" db="EMBL/GenBank/DDBJ databases">
        <title>Survivors Of The Sea: Transcriptome response of Skeletonema marinoi to long-term dormancy.</title>
        <authorList>
            <person name="Pinder M.I.M."/>
            <person name="Kourtchenko O."/>
            <person name="Robertson E.K."/>
            <person name="Larsson T."/>
            <person name="Maumus F."/>
            <person name="Osuna-Cruz C.M."/>
            <person name="Vancaester E."/>
            <person name="Stenow R."/>
            <person name="Vandepoele K."/>
            <person name="Ploug H."/>
            <person name="Bruchert V."/>
            <person name="Godhe A."/>
            <person name="Topel M."/>
        </authorList>
    </citation>
    <scope>NUCLEOTIDE SEQUENCE</scope>
    <source>
        <strain evidence="2">R05AC</strain>
    </source>
</reference>
<keyword evidence="1" id="KW-0732">Signal</keyword>
<dbReference type="Pfam" id="PF00227">
    <property type="entry name" value="Proteasome"/>
    <property type="match status" value="1"/>
</dbReference>
<dbReference type="AlphaFoldDB" id="A0AAD9DE38"/>
<gene>
    <name evidence="2" type="ORF">QTG54_006913</name>
</gene>
<comment type="caution">
    <text evidence="2">The sequence shown here is derived from an EMBL/GenBank/DDBJ whole genome shotgun (WGS) entry which is preliminary data.</text>
</comment>
<evidence type="ECO:0000256" key="1">
    <source>
        <dbReference type="SAM" id="SignalP"/>
    </source>
</evidence>
<dbReference type="Gene3D" id="3.60.20.10">
    <property type="entry name" value="Glutamine Phosphoribosylpyrophosphate, subunit 1, domain 1"/>
    <property type="match status" value="1"/>
</dbReference>
<keyword evidence="3" id="KW-1185">Reference proteome</keyword>
<proteinExistence type="predicted"/>
<accession>A0AAD9DE38</accession>
<dbReference type="PANTHER" id="PTHR32194">
    <property type="entry name" value="METALLOPROTEASE TLDD"/>
    <property type="match status" value="1"/>
</dbReference>
<keyword evidence="2" id="KW-0647">Proteasome</keyword>
<protein>
    <submittedName>
        <fullName evidence="2">Proteasome subunit beta type-3</fullName>
    </submittedName>
</protein>
<feature type="chain" id="PRO_5042150585" evidence="1">
    <location>
        <begin position="21"/>
        <end position="315"/>
    </location>
</feature>
<dbReference type="InterPro" id="IPR023333">
    <property type="entry name" value="Proteasome_suB-type"/>
</dbReference>
<dbReference type="GO" id="GO:0005737">
    <property type="term" value="C:cytoplasm"/>
    <property type="evidence" value="ECO:0007669"/>
    <property type="project" value="TreeGrafter"/>
</dbReference>
<evidence type="ECO:0000313" key="3">
    <source>
        <dbReference type="Proteomes" id="UP001224775"/>
    </source>
</evidence>
<evidence type="ECO:0000313" key="2">
    <source>
        <dbReference type="EMBL" id="KAK1742348.1"/>
    </source>
</evidence>
<name>A0AAD9DE38_9STRA</name>
<dbReference type="Proteomes" id="UP001224775">
    <property type="component" value="Unassembled WGS sequence"/>
</dbReference>
<dbReference type="SUPFAM" id="SSF56235">
    <property type="entry name" value="N-terminal nucleophile aminohydrolases (Ntn hydrolases)"/>
    <property type="match status" value="1"/>
</dbReference>
<dbReference type="InterPro" id="IPR029055">
    <property type="entry name" value="Ntn_hydrolases_N"/>
</dbReference>